<dbReference type="Pfam" id="PF00672">
    <property type="entry name" value="HAMP"/>
    <property type="match status" value="1"/>
</dbReference>
<proteinExistence type="inferred from homology"/>
<keyword evidence="1 3" id="KW-0807">Transducer</keyword>
<dbReference type="EMBL" id="JRPN01000028">
    <property type="protein sequence ID" value="KGT74720.1"/>
    <property type="molecule type" value="Genomic_DNA"/>
</dbReference>
<dbReference type="GO" id="GO:0016020">
    <property type="term" value="C:membrane"/>
    <property type="evidence" value="ECO:0007669"/>
    <property type="project" value="InterPro"/>
</dbReference>
<evidence type="ECO:0000313" key="8">
    <source>
        <dbReference type="EMBL" id="KGT74720.1"/>
    </source>
</evidence>
<dbReference type="Gene3D" id="6.10.340.10">
    <property type="match status" value="1"/>
</dbReference>
<dbReference type="CDD" id="cd06225">
    <property type="entry name" value="HAMP"/>
    <property type="match status" value="1"/>
</dbReference>
<feature type="domain" description="Methyl-accepting transducer" evidence="6">
    <location>
        <begin position="320"/>
        <end position="549"/>
    </location>
</feature>
<dbReference type="PANTHER" id="PTHR32089">
    <property type="entry name" value="METHYL-ACCEPTING CHEMOTAXIS PROTEIN MCPB"/>
    <property type="match status" value="1"/>
</dbReference>
<dbReference type="eggNOG" id="COG3290">
    <property type="taxonomic scope" value="Bacteria"/>
</dbReference>
<comment type="similarity">
    <text evidence="2">Belongs to the methyl-accepting chemotaxis (MCP) protein family.</text>
</comment>
<keyword evidence="5" id="KW-0812">Transmembrane</keyword>
<dbReference type="SMART" id="SM00304">
    <property type="entry name" value="HAMP"/>
    <property type="match status" value="1"/>
</dbReference>
<reference evidence="8 9" key="1">
    <citation type="submission" date="2014-09" db="EMBL/GenBank/DDBJ databases">
        <title>Draft genome of Bradyrhizobium japonicum Is-34.</title>
        <authorList>
            <person name="Tsurumaru H."/>
            <person name="Yamakawa T."/>
            <person name="Hashimoto S."/>
            <person name="Okizaki K."/>
            <person name="Kanesaki Y."/>
            <person name="Yoshikawa H."/>
            <person name="Yajima S."/>
        </authorList>
    </citation>
    <scope>NUCLEOTIDE SEQUENCE [LARGE SCALE GENOMIC DNA]</scope>
    <source>
        <strain evidence="8 9">Is-34</strain>
    </source>
</reference>
<dbReference type="PROSITE" id="PS50111">
    <property type="entry name" value="CHEMOTAXIS_TRANSDUC_2"/>
    <property type="match status" value="1"/>
</dbReference>
<dbReference type="eggNOG" id="COG0840">
    <property type="taxonomic scope" value="Bacteria"/>
</dbReference>
<dbReference type="STRING" id="375.BKD09_RS23195"/>
<dbReference type="Pfam" id="PF17201">
    <property type="entry name" value="Cache_3-Cache_2"/>
    <property type="match status" value="1"/>
</dbReference>
<feature type="compositionally biased region" description="Polar residues" evidence="4">
    <location>
        <begin position="338"/>
        <end position="351"/>
    </location>
</feature>
<dbReference type="AlphaFoldDB" id="A0A0A3XK54"/>
<accession>A0A0A3XK54</accession>
<sequence length="576" mass="60739">MSNRATAKFLPQFKLGTKAVLCAVLLIAVNTALVVGAGYWSLTSAFNDRALRDIEVNLRTLALAFAEVVPDAKITMRDGGVARAEIPKMPEFRDHAIVDRAVSYVGGNATLFVFDDASGQFVRRSTNVKKENGDRAVGTQLAADHPGQAALRRGEAYKGPATLFGKTFMTAYFPVADATGKVVGILYVGIPMAQFESMLTQAIESMAIAAGIAALLVLVLTLLVVRRITKPLTSVTRSLTALAEGQSDVEIDCEDRADEIGEIARTVAVFKSNSLERARLRSEQTAATAAAAEQRKAELRNFVEQFRGSVGGILDKVLDSSGEFERVARQLTDTARSTADLSAQSAGASENASEHVRTAASASDELSQSISEITRRVQESNEISAEAVRQAEATDQRMAQLSEAGARIGDVVKLITSIAEQTNLLALNATIEAARAGDAGRGFAVVAQEVKTLAGQTAKATDEISNQIASMQLATEESVTAIKAISQTIERISGIAGSISAAVEQQRSATHNIAASVRAAASGTADVAVNVRHAAKGASETGETSSRMFASAQALSGESLHLKAEVDSFLDRVHAA</sequence>
<dbReference type="GO" id="GO:0007165">
    <property type="term" value="P:signal transduction"/>
    <property type="evidence" value="ECO:0007669"/>
    <property type="project" value="UniProtKB-KW"/>
</dbReference>
<name>A0A0A3XK54_BRAJP</name>
<feature type="region of interest" description="Disordered" evidence="4">
    <location>
        <begin position="338"/>
        <end position="368"/>
    </location>
</feature>
<dbReference type="Proteomes" id="UP000030377">
    <property type="component" value="Unassembled WGS sequence"/>
</dbReference>
<dbReference type="SUPFAM" id="SSF103190">
    <property type="entry name" value="Sensory domain-like"/>
    <property type="match status" value="1"/>
</dbReference>
<dbReference type="InterPro" id="IPR029151">
    <property type="entry name" value="Sensor-like_sf"/>
</dbReference>
<dbReference type="SUPFAM" id="SSF58104">
    <property type="entry name" value="Methyl-accepting chemotaxis protein (MCP) signaling domain"/>
    <property type="match status" value="1"/>
</dbReference>
<evidence type="ECO:0000256" key="5">
    <source>
        <dbReference type="SAM" id="Phobius"/>
    </source>
</evidence>
<dbReference type="InterPro" id="IPR004089">
    <property type="entry name" value="MCPsignal_dom"/>
</dbReference>
<dbReference type="SMART" id="SM00283">
    <property type="entry name" value="MA"/>
    <property type="match status" value="1"/>
</dbReference>
<comment type="caution">
    <text evidence="8">The sequence shown here is derived from an EMBL/GenBank/DDBJ whole genome shotgun (WGS) entry which is preliminary data.</text>
</comment>
<evidence type="ECO:0000256" key="2">
    <source>
        <dbReference type="ARBA" id="ARBA00029447"/>
    </source>
</evidence>
<dbReference type="InterPro" id="IPR033462">
    <property type="entry name" value="Cache_3-Cache_2"/>
</dbReference>
<gene>
    <name evidence="8" type="ORF">MA20_35710</name>
</gene>
<organism evidence="8 9">
    <name type="scientific">Bradyrhizobium japonicum</name>
    <dbReference type="NCBI Taxonomy" id="375"/>
    <lineage>
        <taxon>Bacteria</taxon>
        <taxon>Pseudomonadati</taxon>
        <taxon>Pseudomonadota</taxon>
        <taxon>Alphaproteobacteria</taxon>
        <taxon>Hyphomicrobiales</taxon>
        <taxon>Nitrobacteraceae</taxon>
        <taxon>Bradyrhizobium</taxon>
    </lineage>
</organism>
<evidence type="ECO:0000256" key="1">
    <source>
        <dbReference type="ARBA" id="ARBA00023224"/>
    </source>
</evidence>
<evidence type="ECO:0000313" key="9">
    <source>
        <dbReference type="Proteomes" id="UP000030377"/>
    </source>
</evidence>
<feature type="transmembrane region" description="Helical" evidence="5">
    <location>
        <begin position="206"/>
        <end position="225"/>
    </location>
</feature>
<dbReference type="PANTHER" id="PTHR32089:SF112">
    <property type="entry name" value="LYSOZYME-LIKE PROTEIN-RELATED"/>
    <property type="match status" value="1"/>
</dbReference>
<protein>
    <submittedName>
        <fullName evidence="8">Chemotaxis protein</fullName>
    </submittedName>
</protein>
<dbReference type="RefSeq" id="WP_041959416.1">
    <property type="nucleotide sequence ID" value="NZ_JAOQNC010000001.1"/>
</dbReference>
<evidence type="ECO:0000256" key="3">
    <source>
        <dbReference type="PROSITE-ProRule" id="PRU00284"/>
    </source>
</evidence>
<evidence type="ECO:0000259" key="6">
    <source>
        <dbReference type="PROSITE" id="PS50111"/>
    </source>
</evidence>
<dbReference type="PROSITE" id="PS50885">
    <property type="entry name" value="HAMP"/>
    <property type="match status" value="1"/>
</dbReference>
<evidence type="ECO:0000259" key="7">
    <source>
        <dbReference type="PROSITE" id="PS50885"/>
    </source>
</evidence>
<evidence type="ECO:0000256" key="4">
    <source>
        <dbReference type="SAM" id="MobiDB-lite"/>
    </source>
</evidence>
<keyword evidence="5" id="KW-0472">Membrane</keyword>
<dbReference type="Gene3D" id="1.10.287.950">
    <property type="entry name" value="Methyl-accepting chemotaxis protein"/>
    <property type="match status" value="1"/>
</dbReference>
<dbReference type="InterPro" id="IPR003660">
    <property type="entry name" value="HAMP_dom"/>
</dbReference>
<keyword evidence="5" id="KW-1133">Transmembrane helix</keyword>
<feature type="domain" description="HAMP" evidence="7">
    <location>
        <begin position="226"/>
        <end position="279"/>
    </location>
</feature>
<dbReference type="Pfam" id="PF00015">
    <property type="entry name" value="MCPsignal"/>
    <property type="match status" value="1"/>
</dbReference>